<gene>
    <name evidence="1" type="ORF">Rt10032_c01g0319</name>
</gene>
<organism evidence="1 2">
    <name type="scientific">Rhodotorula toruloides</name>
    <name type="common">Yeast</name>
    <name type="synonym">Rhodosporidium toruloides</name>
    <dbReference type="NCBI Taxonomy" id="5286"/>
    <lineage>
        <taxon>Eukaryota</taxon>
        <taxon>Fungi</taxon>
        <taxon>Dikarya</taxon>
        <taxon>Basidiomycota</taxon>
        <taxon>Pucciniomycotina</taxon>
        <taxon>Microbotryomycetes</taxon>
        <taxon>Sporidiobolales</taxon>
        <taxon>Sporidiobolaceae</taxon>
        <taxon>Rhodotorula</taxon>
    </lineage>
</organism>
<comment type="caution">
    <text evidence="1">The sequence shown here is derived from an EMBL/GenBank/DDBJ whole genome shotgun (WGS) entry which is preliminary data.</text>
</comment>
<protein>
    <submittedName>
        <fullName evidence="1">Nucleic-acid-binding protein</fullName>
    </submittedName>
</protein>
<proteinExistence type="predicted"/>
<dbReference type="Proteomes" id="UP000321518">
    <property type="component" value="Unassembled WGS sequence"/>
</dbReference>
<dbReference type="AlphaFoldDB" id="A0A511K7H9"/>
<accession>A0A511K7H9</accession>
<sequence length="173" mass="20163">MNTYLYFFQSLHALRMLPARRMHGTLSGGAASRLPIETWDLLLQVTQLVAKEEFRDEMDDFTFRTLDCYILAEPVVNQFYNNWEPMSLFLQQYHLAADWYRWPQSRESLDYPEEVEAEAEEAGWKFNVPQTEFVHLRYRSSLDEVLRYASATASYGMSTAATKLPEVLNPSTA</sequence>
<dbReference type="OrthoDB" id="2519733at2759"/>
<evidence type="ECO:0000313" key="1">
    <source>
        <dbReference type="EMBL" id="GEM06302.1"/>
    </source>
</evidence>
<name>A0A511K7H9_RHOTO</name>
<dbReference type="EMBL" id="BJWK01000001">
    <property type="protein sequence ID" value="GEM06302.1"/>
    <property type="molecule type" value="Genomic_DNA"/>
</dbReference>
<reference evidence="1 2" key="1">
    <citation type="submission" date="2019-07" db="EMBL/GenBank/DDBJ databases">
        <title>Rhodotorula toruloides NBRC10032 genome sequencing.</title>
        <authorList>
            <person name="Shida Y."/>
            <person name="Takaku H."/>
            <person name="Ogasawara W."/>
            <person name="Mori K."/>
        </authorList>
    </citation>
    <scope>NUCLEOTIDE SEQUENCE [LARGE SCALE GENOMIC DNA]</scope>
    <source>
        <strain evidence="1 2">NBRC10032</strain>
    </source>
</reference>
<evidence type="ECO:0000313" key="2">
    <source>
        <dbReference type="Proteomes" id="UP000321518"/>
    </source>
</evidence>